<reference evidence="5" key="1">
    <citation type="submission" date="2016-11" db="EMBL/GenBank/DDBJ databases">
        <title>Halolamina sediminis sp. nov., an extremely halophilic archaeon isolated from solar salt.</title>
        <authorList>
            <person name="Koh H.-W."/>
            <person name="Rani S."/>
            <person name="Park S.-J."/>
        </authorList>
    </citation>
    <scope>NUCLEOTIDE SEQUENCE [LARGE SCALE GENOMIC DNA]</scope>
    <source>
        <strain evidence="5">Hb3</strain>
    </source>
</reference>
<dbReference type="EMBL" id="CP018139">
    <property type="protein sequence ID" value="APE30655.1"/>
    <property type="molecule type" value="Genomic_DNA"/>
</dbReference>
<keyword evidence="1" id="KW-0560">Oxidoreductase</keyword>
<feature type="region of interest" description="Disordered" evidence="2">
    <location>
        <begin position="318"/>
        <end position="341"/>
    </location>
</feature>
<proteinExistence type="predicted"/>
<evidence type="ECO:0000313" key="4">
    <source>
        <dbReference type="EMBL" id="APE30655.1"/>
    </source>
</evidence>
<feature type="domain" description="NADP-dependent oxidoreductase" evidence="3">
    <location>
        <begin position="16"/>
        <end position="308"/>
    </location>
</feature>
<evidence type="ECO:0000256" key="1">
    <source>
        <dbReference type="ARBA" id="ARBA00023002"/>
    </source>
</evidence>
<evidence type="ECO:0000259" key="3">
    <source>
        <dbReference type="Pfam" id="PF00248"/>
    </source>
</evidence>
<dbReference type="Pfam" id="PF00248">
    <property type="entry name" value="Aldo_ket_red"/>
    <property type="match status" value="1"/>
</dbReference>
<dbReference type="Gene3D" id="3.20.20.100">
    <property type="entry name" value="NADP-dependent oxidoreductase domain"/>
    <property type="match status" value="1"/>
</dbReference>
<dbReference type="PRINTS" id="PR00069">
    <property type="entry name" value="ALDKETRDTASE"/>
</dbReference>
<dbReference type="GO" id="GO:0005737">
    <property type="term" value="C:cytoplasm"/>
    <property type="evidence" value="ECO:0007669"/>
    <property type="project" value="TreeGrafter"/>
</dbReference>
<dbReference type="InterPro" id="IPR020471">
    <property type="entry name" value="AKR"/>
</dbReference>
<keyword evidence="5" id="KW-1185">Reference proteome</keyword>
<dbReference type="SUPFAM" id="SSF51430">
    <property type="entry name" value="NAD(P)-linked oxidoreductase"/>
    <property type="match status" value="1"/>
</dbReference>
<dbReference type="AlphaFoldDB" id="A0A1J0VF65"/>
<dbReference type="RefSeq" id="WP_071942926.1">
    <property type="nucleotide sequence ID" value="NZ_CP018139.1"/>
</dbReference>
<gene>
    <name evidence="4" type="ORF">BOX17_06620</name>
</gene>
<dbReference type="InterPro" id="IPR050791">
    <property type="entry name" value="Aldo-Keto_reductase"/>
</dbReference>
<dbReference type="PANTHER" id="PTHR43625">
    <property type="entry name" value="AFLATOXIN B1 ALDEHYDE REDUCTASE"/>
    <property type="match status" value="1"/>
</dbReference>
<dbReference type="PANTHER" id="PTHR43625:SF40">
    <property type="entry name" value="ALDO-KETO REDUCTASE YAKC [NADP(+)]"/>
    <property type="match status" value="1"/>
</dbReference>
<dbReference type="OrthoDB" id="9772407at2"/>
<protein>
    <submittedName>
        <fullName evidence="4">Aldo/keto reductase</fullName>
    </submittedName>
</protein>
<evidence type="ECO:0000313" key="5">
    <source>
        <dbReference type="Proteomes" id="UP000181985"/>
    </source>
</evidence>
<dbReference type="Proteomes" id="UP000181985">
    <property type="component" value="Chromosome"/>
</dbReference>
<sequence length="341" mass="37208">MSTVFARLKEVASPMIGLGCMNLSHGYGSPLPEAEARRALDAAFDMGYRHFDTATLYGATANERLVGKALADRRREILLASKCGMAMDPALGRKVIDGRPATLRRQCEESLARLQTDHLDLYYLHRWDKGMAIEESVGELGRLMEEGKIGAIGLSEVSAATLRRARAERPIAAVQSEYSLWTRNPEIGLIDACREAGTALVAFSPLGRGFLAGAVRDPASLEENDMRRGLPRFSAENHPRNLRLLEAFTALAEELDTTPGQLALAWLRARGDDILPIPGSRSIEHMRENLAAERLHLAPETATRLDAMMTPDQVAGARYGESQQAEVDTEEFGEAGKGPAA</sequence>
<dbReference type="KEGG" id="hsi:BOX17_06620"/>
<organism evidence="4 5">
    <name type="scientific">Halomonas aestuarii</name>
    <dbReference type="NCBI Taxonomy" id="1897729"/>
    <lineage>
        <taxon>Bacteria</taxon>
        <taxon>Pseudomonadati</taxon>
        <taxon>Pseudomonadota</taxon>
        <taxon>Gammaproteobacteria</taxon>
        <taxon>Oceanospirillales</taxon>
        <taxon>Halomonadaceae</taxon>
        <taxon>Halomonas</taxon>
    </lineage>
</organism>
<dbReference type="InterPro" id="IPR023210">
    <property type="entry name" value="NADP_OxRdtase_dom"/>
</dbReference>
<accession>A0A1J0VF65</accession>
<dbReference type="GO" id="GO:0016491">
    <property type="term" value="F:oxidoreductase activity"/>
    <property type="evidence" value="ECO:0007669"/>
    <property type="project" value="UniProtKB-KW"/>
</dbReference>
<name>A0A1J0VF65_9GAMM</name>
<dbReference type="InterPro" id="IPR036812">
    <property type="entry name" value="NAD(P)_OxRdtase_dom_sf"/>
</dbReference>
<evidence type="ECO:0000256" key="2">
    <source>
        <dbReference type="SAM" id="MobiDB-lite"/>
    </source>
</evidence>